<dbReference type="RefSeq" id="XP_023350953.1">
    <property type="nucleotide sequence ID" value="XM_023495185.2"/>
</dbReference>
<dbReference type="InterPro" id="IPR050208">
    <property type="entry name" value="MHC_class-I_related"/>
</dbReference>
<dbReference type="FunFam" id="2.60.40.10:FF:002056">
    <property type="entry name" value="MHC class I antigen"/>
    <property type="match status" value="1"/>
</dbReference>
<dbReference type="InterPro" id="IPR003006">
    <property type="entry name" value="Ig/MHC_CS"/>
</dbReference>
<keyword evidence="1" id="KW-0325">Glycoprotein</keyword>
<evidence type="ECO:0000256" key="2">
    <source>
        <dbReference type="SAM" id="Phobius"/>
    </source>
</evidence>
<feature type="transmembrane region" description="Helical" evidence="2">
    <location>
        <begin position="314"/>
        <end position="335"/>
    </location>
</feature>
<dbReference type="PROSITE" id="PS50835">
    <property type="entry name" value="IG_LIKE"/>
    <property type="match status" value="1"/>
</dbReference>
<reference evidence="4" key="2">
    <citation type="submission" date="2025-08" db="UniProtKB">
        <authorList>
            <consortium name="Ensembl"/>
        </authorList>
    </citation>
    <scope>IDENTIFICATION</scope>
</reference>
<dbReference type="STRING" id="9305.ENSSHAP00000008107"/>
<reference evidence="4" key="3">
    <citation type="submission" date="2025-09" db="UniProtKB">
        <authorList>
            <consortium name="Ensembl"/>
        </authorList>
    </citation>
    <scope>IDENTIFICATION</scope>
</reference>
<dbReference type="eggNOG" id="ENOG502SMNW">
    <property type="taxonomic scope" value="Eukaryota"/>
</dbReference>
<dbReference type="InterPro" id="IPR037055">
    <property type="entry name" value="MHC_I-like_Ag-recog_sf"/>
</dbReference>
<dbReference type="PROSITE" id="PS00290">
    <property type="entry name" value="IG_MHC"/>
    <property type="match status" value="1"/>
</dbReference>
<dbReference type="InterPro" id="IPR011162">
    <property type="entry name" value="MHC_I/II-like_Ag-recog"/>
</dbReference>
<organism evidence="4 5">
    <name type="scientific">Sarcophilus harrisii</name>
    <name type="common">Tasmanian devil</name>
    <name type="synonym">Sarcophilus laniarius</name>
    <dbReference type="NCBI Taxonomy" id="9305"/>
    <lineage>
        <taxon>Eukaryota</taxon>
        <taxon>Metazoa</taxon>
        <taxon>Chordata</taxon>
        <taxon>Craniata</taxon>
        <taxon>Vertebrata</taxon>
        <taxon>Euteleostomi</taxon>
        <taxon>Mammalia</taxon>
        <taxon>Metatheria</taxon>
        <taxon>Dasyuromorphia</taxon>
        <taxon>Dasyuridae</taxon>
        <taxon>Sarcophilus</taxon>
    </lineage>
</organism>
<dbReference type="Gene3D" id="3.30.500.10">
    <property type="entry name" value="MHC class I-like antigen recognition-like"/>
    <property type="match status" value="1"/>
</dbReference>
<dbReference type="InterPro" id="IPR007110">
    <property type="entry name" value="Ig-like_dom"/>
</dbReference>
<dbReference type="SUPFAM" id="SSF54452">
    <property type="entry name" value="MHC antigen-recognition domain"/>
    <property type="match status" value="1"/>
</dbReference>
<proteinExistence type="predicted"/>
<protein>
    <recommendedName>
        <fullName evidence="3">Ig-like domain-containing protein</fullName>
    </recommendedName>
</protein>
<keyword evidence="2" id="KW-1133">Transmembrane helix</keyword>
<dbReference type="GO" id="GO:0005615">
    <property type="term" value="C:extracellular space"/>
    <property type="evidence" value="ECO:0007669"/>
    <property type="project" value="TreeGrafter"/>
</dbReference>
<dbReference type="SMART" id="SM00407">
    <property type="entry name" value="IGc1"/>
    <property type="match status" value="1"/>
</dbReference>
<keyword evidence="2" id="KW-0472">Membrane</keyword>
<dbReference type="Pfam" id="PF07654">
    <property type="entry name" value="C1-set"/>
    <property type="match status" value="1"/>
</dbReference>
<dbReference type="SUPFAM" id="SSF48726">
    <property type="entry name" value="Immunoglobulin"/>
    <property type="match status" value="1"/>
</dbReference>
<dbReference type="GO" id="GO:0009897">
    <property type="term" value="C:external side of plasma membrane"/>
    <property type="evidence" value="ECO:0007669"/>
    <property type="project" value="TreeGrafter"/>
</dbReference>
<dbReference type="InParanoid" id="G3VY52"/>
<dbReference type="PANTHER" id="PTHR16675">
    <property type="entry name" value="MHC CLASS I-RELATED"/>
    <property type="match status" value="1"/>
</dbReference>
<evidence type="ECO:0000259" key="3">
    <source>
        <dbReference type="PROSITE" id="PS50835"/>
    </source>
</evidence>
<dbReference type="Ensembl" id="ENSSHAT00000008173.2">
    <property type="protein sequence ID" value="ENSSHAP00000008107.2"/>
    <property type="gene ID" value="ENSSHAG00000007033.2"/>
</dbReference>
<dbReference type="AlphaFoldDB" id="G3VY52"/>
<dbReference type="InterPro" id="IPR003597">
    <property type="entry name" value="Ig_C1-set"/>
</dbReference>
<reference evidence="4 5" key="1">
    <citation type="journal article" date="2011" name="Proc. Natl. Acad. Sci. U.S.A.">
        <title>Genetic diversity and population structure of the endangered marsupial Sarcophilus harrisii (Tasmanian devil).</title>
        <authorList>
            <person name="Miller W."/>
            <person name="Hayes V.M."/>
            <person name="Ratan A."/>
            <person name="Petersen D.C."/>
            <person name="Wittekindt N.E."/>
            <person name="Miller J."/>
            <person name="Walenz B."/>
            <person name="Knight J."/>
            <person name="Qi J."/>
            <person name="Zhao F."/>
            <person name="Wang Q."/>
            <person name="Bedoya-Reina O.C."/>
            <person name="Katiyar N."/>
            <person name="Tomsho L.P."/>
            <person name="Kasson L.M."/>
            <person name="Hardie R.A."/>
            <person name="Woodbridge P."/>
            <person name="Tindall E.A."/>
            <person name="Bertelsen M.F."/>
            <person name="Dixon D."/>
            <person name="Pyecroft S."/>
            <person name="Helgen K.M."/>
            <person name="Lesk A.M."/>
            <person name="Pringle T.H."/>
            <person name="Patterson N."/>
            <person name="Zhang Y."/>
            <person name="Kreiss A."/>
            <person name="Woods G.M."/>
            <person name="Jones M.E."/>
            <person name="Schuster S.C."/>
        </authorList>
    </citation>
    <scope>NUCLEOTIDE SEQUENCE [LARGE SCALE GENOMIC DNA]</scope>
</reference>
<dbReference type="InterPro" id="IPR013783">
    <property type="entry name" value="Ig-like_fold"/>
</dbReference>
<keyword evidence="2" id="KW-0812">Transmembrane</keyword>
<dbReference type="InterPro" id="IPR036179">
    <property type="entry name" value="Ig-like_dom_sf"/>
</dbReference>
<evidence type="ECO:0000256" key="1">
    <source>
        <dbReference type="ARBA" id="ARBA00023180"/>
    </source>
</evidence>
<dbReference type="GeneTree" id="ENSGT01120000271825"/>
<keyword evidence="5" id="KW-1185">Reference proteome</keyword>
<dbReference type="HOGENOM" id="CLU_047501_5_0_1"/>
<accession>G3VY52</accession>
<dbReference type="OrthoDB" id="8890485at2759"/>
<evidence type="ECO:0000313" key="4">
    <source>
        <dbReference type="Ensembl" id="ENSSHAP00000008107.2"/>
    </source>
</evidence>
<gene>
    <name evidence="4" type="primary">LOC105749123</name>
</gene>
<dbReference type="Gene3D" id="2.60.40.10">
    <property type="entry name" value="Immunoglobulins"/>
    <property type="match status" value="1"/>
</dbReference>
<dbReference type="PANTHER" id="PTHR16675:SF67">
    <property type="entry name" value="IG-LIKE DOMAIN-CONTAINING PROTEIN"/>
    <property type="match status" value="1"/>
</dbReference>
<dbReference type="GO" id="GO:0006955">
    <property type="term" value="P:immune response"/>
    <property type="evidence" value="ECO:0007669"/>
    <property type="project" value="TreeGrafter"/>
</dbReference>
<feature type="domain" description="Ig-like" evidence="3">
    <location>
        <begin position="211"/>
        <end position="307"/>
    </location>
</feature>
<name>G3VY52_SARHA</name>
<dbReference type="RefSeq" id="XP_023350954.1">
    <property type="nucleotide sequence ID" value="XM_023495186.2"/>
</dbReference>
<sequence>MGCELLQMRTQRRKGIFIPWMFVLGVFALRETKAALHNLETQFTGLAITDNLPDIIFNVWVDGQLLFSYDTQNKELLIKLGWAYPPLKNKLMEKLKEHLQQGGEDDLRRFCAYWMVSYNETWEVQTTQITVFCELDGDIQVDSRMRVGFDGETVCQLDEQSEGWVTKKSEVTRFCNYLEESVQWDRILVDECPRFLKIVLELFHLKENEPPEVTVSRHDGLDGKITLFCTARGFYPRPILLHWEKDGQMGVWGKETSSGTLPNADATFYLQLTVELELSDTGDGYTCVVEHCELGVPAVYPAPGKVTRGKSWELSLSISATTILLLVSAAAFIIWRKKDAWGHRSQEHNEEEGMSSC</sequence>
<dbReference type="KEGG" id="shr:105749123"/>
<dbReference type="GeneID" id="105749123"/>
<evidence type="ECO:0000313" key="5">
    <source>
        <dbReference type="Proteomes" id="UP000007648"/>
    </source>
</evidence>
<dbReference type="Proteomes" id="UP000007648">
    <property type="component" value="Unassembled WGS sequence"/>
</dbReference>